<dbReference type="GO" id="GO:0004222">
    <property type="term" value="F:metalloendopeptidase activity"/>
    <property type="evidence" value="ECO:0007669"/>
    <property type="project" value="InterPro"/>
</dbReference>
<keyword evidence="4" id="KW-0479">Metal-binding</keyword>
<name>A0AA36H8P6_CYLNA</name>
<evidence type="ECO:0000256" key="4">
    <source>
        <dbReference type="ARBA" id="ARBA00022723"/>
    </source>
</evidence>
<evidence type="ECO:0000313" key="10">
    <source>
        <dbReference type="EMBL" id="CAJ0605588.1"/>
    </source>
</evidence>
<comment type="cofactor">
    <cofactor evidence="1">
        <name>Zn(2+)</name>
        <dbReference type="ChEBI" id="CHEBI:29105"/>
    </cofactor>
</comment>
<dbReference type="PROSITE" id="PS51885">
    <property type="entry name" value="NEPRILYSIN"/>
    <property type="match status" value="1"/>
</dbReference>
<protein>
    <submittedName>
        <fullName evidence="10">Uncharacterized protein</fullName>
    </submittedName>
</protein>
<dbReference type="Pfam" id="PF01431">
    <property type="entry name" value="Peptidase_M13"/>
    <property type="match status" value="1"/>
</dbReference>
<sequence length="422" mass="48758">MHSLRRKIGASMEIKRKSKEVLPVLFTTVQKTYTSIDWLEFLSQVSPVGVHRLFQDDTFMVKAPPTENLIKLDAVLRDASKTVFSNLVMTGYIKSWLDWMDKRFAALAARAEGKQRRTEQCFSWVKGHFNQALHAAHARFVNAHQANRVLTDISDNLRNAFIQMVNEKRNWTNNTKEALIRKMRKMGRNLGFSDLALGNLEDLDYLYSEYIQVASPDGLKFLEIENMFERISLEYEYGSLNNATVSGKDAKRRERIMYAFNAGYDARHNKFQIGTTLLQFPAFSYSLPKQGYSSFYNYGYIGGAIMGHEMMHAYDIQSINRNENGVPSPLWLPDDFRKSHDLKMNLLQNMYQKHFEILGYDHLMKSTKQENFADTQGLILAYRAYQNAKREGKTEPRISSIPDFSDNQLFFLSYAQASNIPS</sequence>
<comment type="caution">
    <text evidence="10">The sequence shown here is derived from an EMBL/GenBank/DDBJ whole genome shotgun (WGS) entry which is preliminary data.</text>
</comment>
<reference evidence="10" key="1">
    <citation type="submission" date="2023-07" db="EMBL/GenBank/DDBJ databases">
        <authorList>
            <consortium name="CYATHOMIX"/>
        </authorList>
    </citation>
    <scope>NUCLEOTIDE SEQUENCE</scope>
    <source>
        <strain evidence="10">N/A</strain>
    </source>
</reference>
<dbReference type="PANTHER" id="PTHR11733">
    <property type="entry name" value="ZINC METALLOPROTEASE FAMILY M13 NEPRILYSIN-RELATED"/>
    <property type="match status" value="1"/>
</dbReference>
<evidence type="ECO:0000256" key="6">
    <source>
        <dbReference type="ARBA" id="ARBA00022833"/>
    </source>
</evidence>
<dbReference type="InterPro" id="IPR000718">
    <property type="entry name" value="Peptidase_M13"/>
</dbReference>
<dbReference type="Gene3D" id="1.10.1380.10">
    <property type="entry name" value="Neutral endopeptidase , domain2"/>
    <property type="match status" value="1"/>
</dbReference>
<keyword evidence="6" id="KW-0862">Zinc</keyword>
<evidence type="ECO:0000256" key="5">
    <source>
        <dbReference type="ARBA" id="ARBA00022801"/>
    </source>
</evidence>
<feature type="domain" description="Peptidase M13 N-terminal" evidence="9">
    <location>
        <begin position="22"/>
        <end position="192"/>
    </location>
</feature>
<gene>
    <name evidence="10" type="ORF">CYNAS_LOCUS17571</name>
</gene>
<keyword evidence="7" id="KW-0482">Metalloprotease</keyword>
<dbReference type="InterPro" id="IPR018497">
    <property type="entry name" value="Peptidase_M13_C"/>
</dbReference>
<evidence type="ECO:0000256" key="3">
    <source>
        <dbReference type="ARBA" id="ARBA00022670"/>
    </source>
</evidence>
<evidence type="ECO:0000313" key="11">
    <source>
        <dbReference type="Proteomes" id="UP001176961"/>
    </source>
</evidence>
<dbReference type="GO" id="GO:0016485">
    <property type="term" value="P:protein processing"/>
    <property type="evidence" value="ECO:0007669"/>
    <property type="project" value="TreeGrafter"/>
</dbReference>
<dbReference type="InterPro" id="IPR024079">
    <property type="entry name" value="MetalloPept_cat_dom_sf"/>
</dbReference>
<comment type="similarity">
    <text evidence="2">Belongs to the peptidase M13 family.</text>
</comment>
<dbReference type="SUPFAM" id="SSF55486">
    <property type="entry name" value="Metalloproteases ('zincins'), catalytic domain"/>
    <property type="match status" value="1"/>
</dbReference>
<dbReference type="GO" id="GO:0005886">
    <property type="term" value="C:plasma membrane"/>
    <property type="evidence" value="ECO:0007669"/>
    <property type="project" value="TreeGrafter"/>
</dbReference>
<dbReference type="AlphaFoldDB" id="A0AA36H8P6"/>
<dbReference type="Proteomes" id="UP001176961">
    <property type="component" value="Unassembled WGS sequence"/>
</dbReference>
<keyword evidence="3" id="KW-0645">Protease</keyword>
<keyword evidence="5" id="KW-0378">Hydrolase</keyword>
<dbReference type="Gene3D" id="3.40.390.10">
    <property type="entry name" value="Collagenase (Catalytic Domain)"/>
    <property type="match status" value="1"/>
</dbReference>
<feature type="domain" description="Peptidase M13 C-terminal" evidence="8">
    <location>
        <begin position="261"/>
        <end position="416"/>
    </location>
</feature>
<dbReference type="InterPro" id="IPR008753">
    <property type="entry name" value="Peptidase_M13_N"/>
</dbReference>
<evidence type="ECO:0000256" key="1">
    <source>
        <dbReference type="ARBA" id="ARBA00001947"/>
    </source>
</evidence>
<evidence type="ECO:0000256" key="7">
    <source>
        <dbReference type="ARBA" id="ARBA00023049"/>
    </source>
</evidence>
<evidence type="ECO:0000259" key="9">
    <source>
        <dbReference type="Pfam" id="PF05649"/>
    </source>
</evidence>
<accession>A0AA36H8P6</accession>
<keyword evidence="11" id="KW-1185">Reference proteome</keyword>
<evidence type="ECO:0000259" key="8">
    <source>
        <dbReference type="Pfam" id="PF01431"/>
    </source>
</evidence>
<dbReference type="GO" id="GO:0046872">
    <property type="term" value="F:metal ion binding"/>
    <property type="evidence" value="ECO:0007669"/>
    <property type="project" value="UniProtKB-KW"/>
</dbReference>
<dbReference type="Pfam" id="PF05649">
    <property type="entry name" value="Peptidase_M13_N"/>
    <property type="match status" value="1"/>
</dbReference>
<dbReference type="EMBL" id="CATQJL010000316">
    <property type="protein sequence ID" value="CAJ0605588.1"/>
    <property type="molecule type" value="Genomic_DNA"/>
</dbReference>
<dbReference type="InterPro" id="IPR042089">
    <property type="entry name" value="Peptidase_M13_dom_2"/>
</dbReference>
<dbReference type="PANTHER" id="PTHR11733:SF164">
    <property type="entry name" value="NEPRILYSIN"/>
    <property type="match status" value="1"/>
</dbReference>
<organism evidence="10 11">
    <name type="scientific">Cylicocyclus nassatus</name>
    <name type="common">Nematode worm</name>
    <dbReference type="NCBI Taxonomy" id="53992"/>
    <lineage>
        <taxon>Eukaryota</taxon>
        <taxon>Metazoa</taxon>
        <taxon>Ecdysozoa</taxon>
        <taxon>Nematoda</taxon>
        <taxon>Chromadorea</taxon>
        <taxon>Rhabditida</taxon>
        <taxon>Rhabditina</taxon>
        <taxon>Rhabditomorpha</taxon>
        <taxon>Strongyloidea</taxon>
        <taxon>Strongylidae</taxon>
        <taxon>Cylicocyclus</taxon>
    </lineage>
</organism>
<proteinExistence type="inferred from homology"/>
<evidence type="ECO:0000256" key="2">
    <source>
        <dbReference type="ARBA" id="ARBA00007357"/>
    </source>
</evidence>